<dbReference type="AlphaFoldDB" id="A0A562IZK0"/>
<organism evidence="2 3">
    <name type="scientific">Sedimentibacter saalensis</name>
    <dbReference type="NCBI Taxonomy" id="130788"/>
    <lineage>
        <taxon>Bacteria</taxon>
        <taxon>Bacillati</taxon>
        <taxon>Bacillota</taxon>
        <taxon>Tissierellia</taxon>
        <taxon>Sedimentibacter</taxon>
    </lineage>
</organism>
<keyword evidence="1" id="KW-0812">Transmembrane</keyword>
<evidence type="ECO:0000256" key="1">
    <source>
        <dbReference type="SAM" id="Phobius"/>
    </source>
</evidence>
<protein>
    <recommendedName>
        <fullName evidence="4">PilX-like prepilin protein</fullName>
    </recommendedName>
</protein>
<comment type="caution">
    <text evidence="2">The sequence shown here is derived from an EMBL/GenBank/DDBJ whole genome shotgun (WGS) entry which is preliminary data.</text>
</comment>
<proteinExistence type="predicted"/>
<accession>A0A562IZK0</accession>
<evidence type="ECO:0008006" key="4">
    <source>
        <dbReference type="Google" id="ProtNLM"/>
    </source>
</evidence>
<keyword evidence="3" id="KW-1185">Reference proteome</keyword>
<evidence type="ECO:0000313" key="2">
    <source>
        <dbReference type="EMBL" id="TWH76387.1"/>
    </source>
</evidence>
<name>A0A562IZK0_9FIRM</name>
<dbReference type="RefSeq" id="WP_145087087.1">
    <property type="nucleotide sequence ID" value="NZ_DAMBUX010000005.1"/>
</dbReference>
<sequence length="177" mass="20207">METQNKRLSNVSVGMGGTLIITIFVVLSLTIFATLSFTTAHSDLKLAVKTEKISSDYYKTSSKAERILSDVYSAMMEAKENISEDSAADEDTLYYAALSKKLSEFEDVDYVYEEGKFTVYYESSGEMNQKISVGLEVFYDEKNNDPYYKITSWNLANIELPVYEEENYDLWEGIEIK</sequence>
<gene>
    <name evidence="2" type="ORF">LY60_03645</name>
</gene>
<feature type="transmembrane region" description="Helical" evidence="1">
    <location>
        <begin position="12"/>
        <end position="35"/>
    </location>
</feature>
<keyword evidence="1" id="KW-1133">Transmembrane helix</keyword>
<reference evidence="2 3" key="1">
    <citation type="submission" date="2019-07" db="EMBL/GenBank/DDBJ databases">
        <title>Genomic Encyclopedia of Type Strains, Phase I: the one thousand microbial genomes (KMG-I) project.</title>
        <authorList>
            <person name="Kyrpides N."/>
        </authorList>
    </citation>
    <scope>NUCLEOTIDE SEQUENCE [LARGE SCALE GENOMIC DNA]</scope>
    <source>
        <strain evidence="2 3">DSM 13558</strain>
    </source>
</reference>
<dbReference type="Proteomes" id="UP000315343">
    <property type="component" value="Unassembled WGS sequence"/>
</dbReference>
<evidence type="ECO:0000313" key="3">
    <source>
        <dbReference type="Proteomes" id="UP000315343"/>
    </source>
</evidence>
<keyword evidence="1" id="KW-0472">Membrane</keyword>
<dbReference type="EMBL" id="VLKH01000019">
    <property type="protein sequence ID" value="TWH76387.1"/>
    <property type="molecule type" value="Genomic_DNA"/>
</dbReference>